<comment type="caution">
    <text evidence="7">The sequence shown here is derived from an EMBL/GenBank/DDBJ whole genome shotgun (WGS) entry which is preliminary data.</text>
</comment>
<dbReference type="PANTHER" id="PTHR11972:SF58">
    <property type="entry name" value="NADPH OXIDASE 5"/>
    <property type="match status" value="1"/>
</dbReference>
<dbReference type="GO" id="GO:0006952">
    <property type="term" value="P:defense response"/>
    <property type="evidence" value="ECO:0007669"/>
    <property type="project" value="TreeGrafter"/>
</dbReference>
<accession>A0A815JQ59</accession>
<evidence type="ECO:0000313" key="7">
    <source>
        <dbReference type="EMBL" id="CAF1384403.1"/>
    </source>
</evidence>
<evidence type="ECO:0000256" key="3">
    <source>
        <dbReference type="SAM" id="MobiDB-lite"/>
    </source>
</evidence>
<dbReference type="Proteomes" id="UP000682733">
    <property type="component" value="Unassembled WGS sequence"/>
</dbReference>
<feature type="region of interest" description="Disordered" evidence="3">
    <location>
        <begin position="1"/>
        <end position="49"/>
    </location>
</feature>
<keyword evidence="4" id="KW-0472">Membrane</keyword>
<reference evidence="7" key="1">
    <citation type="submission" date="2021-02" db="EMBL/GenBank/DDBJ databases">
        <authorList>
            <person name="Nowell W R."/>
        </authorList>
    </citation>
    <scope>NUCLEOTIDE SEQUENCE</scope>
</reference>
<dbReference type="OrthoDB" id="6156309at2759"/>
<feature type="compositionally biased region" description="Polar residues" evidence="3">
    <location>
        <begin position="24"/>
        <end position="33"/>
    </location>
</feature>
<keyword evidence="4" id="KW-0812">Transmembrane</keyword>
<keyword evidence="4" id="KW-1133">Transmembrane helix</keyword>
<sequence length="391" mass="45295">MAGNASYDLNTISAETSEQRSRHSTAASIQPENVSIGHPQLNPILPSPARRRLESISPRMMTRREMAEVQLNGLLNDPVISLSYLERQTGHNMSEQYTVKQIAEILHTSPYLTGRLLIAIGYPDDVSVLNGYDVQKIIRILTGTLDTRALVFFIMLDNDGDKLISSTELKTFFTKYLQETDKYINEERRTEAINMLIDKFHLDDENKRMNFEEFHQIVCAHPLLQQAISQFIVHPRCVEIYNKPQEPKSTKWCEKLCPSMFRQPYDRNRVFFWTRDFIKDNFIRLLYLLVYILINIGLIIWVFIERVQKQKLPWALVIARLNGMLLNFNCTLVIILMLKQTITLIRSTFLWNLIPVDDHIDFHKAVGRVIAVTALLHTIAHFINAAQHTGK</sequence>
<dbReference type="PANTHER" id="PTHR11972">
    <property type="entry name" value="NADPH OXIDASE"/>
    <property type="match status" value="1"/>
</dbReference>
<dbReference type="InterPro" id="IPR011992">
    <property type="entry name" value="EF-hand-dom_pair"/>
</dbReference>
<feature type="transmembrane region" description="Helical" evidence="4">
    <location>
        <begin position="285"/>
        <end position="304"/>
    </location>
</feature>
<dbReference type="EMBL" id="CAJNOQ010016616">
    <property type="protein sequence ID" value="CAF1384403.1"/>
    <property type="molecule type" value="Genomic_DNA"/>
</dbReference>
<evidence type="ECO:0000256" key="4">
    <source>
        <dbReference type="SAM" id="Phobius"/>
    </source>
</evidence>
<dbReference type="PROSITE" id="PS50222">
    <property type="entry name" value="EF_HAND_2"/>
    <property type="match status" value="1"/>
</dbReference>
<dbReference type="InterPro" id="IPR002048">
    <property type="entry name" value="EF_hand_dom"/>
</dbReference>
<evidence type="ECO:0000256" key="1">
    <source>
        <dbReference type="ARBA" id="ARBA00022837"/>
    </source>
</evidence>
<dbReference type="GO" id="GO:0042554">
    <property type="term" value="P:superoxide anion generation"/>
    <property type="evidence" value="ECO:0007669"/>
    <property type="project" value="TreeGrafter"/>
</dbReference>
<dbReference type="InterPro" id="IPR018247">
    <property type="entry name" value="EF_Hand_1_Ca_BS"/>
</dbReference>
<evidence type="ECO:0000313" key="6">
    <source>
        <dbReference type="EMBL" id="CAF1344862.1"/>
    </source>
</evidence>
<dbReference type="PROSITE" id="PS00018">
    <property type="entry name" value="EF_HAND_1"/>
    <property type="match status" value="1"/>
</dbReference>
<dbReference type="GO" id="GO:0016175">
    <property type="term" value="F:superoxide-generating NAD(P)H oxidase activity"/>
    <property type="evidence" value="ECO:0007669"/>
    <property type="project" value="TreeGrafter"/>
</dbReference>
<keyword evidence="1" id="KW-0106">Calcium</keyword>
<dbReference type="Proteomes" id="UP000677228">
    <property type="component" value="Unassembled WGS sequence"/>
</dbReference>
<dbReference type="GO" id="GO:0043020">
    <property type="term" value="C:NADPH oxidase complex"/>
    <property type="evidence" value="ECO:0007669"/>
    <property type="project" value="TreeGrafter"/>
</dbReference>
<feature type="transmembrane region" description="Helical" evidence="4">
    <location>
        <begin position="325"/>
        <end position="345"/>
    </location>
</feature>
<feature type="compositionally biased region" description="Polar residues" evidence="3">
    <location>
        <begin position="7"/>
        <end position="16"/>
    </location>
</feature>
<proteinExistence type="predicted"/>
<dbReference type="SUPFAM" id="SSF47473">
    <property type="entry name" value="EF-hand"/>
    <property type="match status" value="1"/>
</dbReference>
<dbReference type="InterPro" id="IPR050369">
    <property type="entry name" value="RBOH/FRE"/>
</dbReference>
<name>A0A815JQ59_9BILA</name>
<feature type="domain" description="EF-hand" evidence="5">
    <location>
        <begin position="144"/>
        <end position="179"/>
    </location>
</feature>
<dbReference type="Proteomes" id="UP000681722">
    <property type="component" value="Unassembled WGS sequence"/>
</dbReference>
<gene>
    <name evidence="7" type="ORF">GPM918_LOCUS32487</name>
    <name evidence="6" type="ORF">OVA965_LOCUS30518</name>
    <name evidence="9" type="ORF">SRO942_LOCUS33162</name>
    <name evidence="8" type="ORF">TMI583_LOCUS31324</name>
</gene>
<evidence type="ECO:0000313" key="10">
    <source>
        <dbReference type="Proteomes" id="UP000663829"/>
    </source>
</evidence>
<dbReference type="AlphaFoldDB" id="A0A815JQ59"/>
<protein>
    <recommendedName>
        <fullName evidence="5">EF-hand domain-containing protein</fullName>
    </recommendedName>
</protein>
<dbReference type="Proteomes" id="UP000663829">
    <property type="component" value="Unassembled WGS sequence"/>
</dbReference>
<evidence type="ECO:0000259" key="5">
    <source>
        <dbReference type="PROSITE" id="PS50222"/>
    </source>
</evidence>
<keyword evidence="2" id="KW-0560">Oxidoreductase</keyword>
<evidence type="ECO:0000256" key="2">
    <source>
        <dbReference type="ARBA" id="ARBA00023002"/>
    </source>
</evidence>
<keyword evidence="10" id="KW-1185">Reference proteome</keyword>
<dbReference type="EMBL" id="CAJNOK010022232">
    <property type="protein sequence ID" value="CAF1344862.1"/>
    <property type="molecule type" value="Genomic_DNA"/>
</dbReference>
<dbReference type="GO" id="GO:0005509">
    <property type="term" value="F:calcium ion binding"/>
    <property type="evidence" value="ECO:0007669"/>
    <property type="project" value="InterPro"/>
</dbReference>
<organism evidence="7 10">
    <name type="scientific">Didymodactylos carnosus</name>
    <dbReference type="NCBI Taxonomy" id="1234261"/>
    <lineage>
        <taxon>Eukaryota</taxon>
        <taxon>Metazoa</taxon>
        <taxon>Spiralia</taxon>
        <taxon>Gnathifera</taxon>
        <taxon>Rotifera</taxon>
        <taxon>Eurotatoria</taxon>
        <taxon>Bdelloidea</taxon>
        <taxon>Philodinida</taxon>
        <taxon>Philodinidae</taxon>
        <taxon>Didymodactylos</taxon>
    </lineage>
</organism>
<evidence type="ECO:0000313" key="8">
    <source>
        <dbReference type="EMBL" id="CAF4155879.1"/>
    </source>
</evidence>
<dbReference type="EMBL" id="CAJOBC010082021">
    <property type="protein sequence ID" value="CAF4279682.1"/>
    <property type="molecule type" value="Genomic_DNA"/>
</dbReference>
<dbReference type="Gene3D" id="1.10.238.10">
    <property type="entry name" value="EF-hand"/>
    <property type="match status" value="1"/>
</dbReference>
<evidence type="ECO:0000313" key="9">
    <source>
        <dbReference type="EMBL" id="CAF4279682.1"/>
    </source>
</evidence>
<dbReference type="EMBL" id="CAJOBA010043865">
    <property type="protein sequence ID" value="CAF4155879.1"/>
    <property type="molecule type" value="Genomic_DNA"/>
</dbReference>